<organism evidence="4 5">
    <name type="scientific">Emiliania huxleyi (strain CCMP1516)</name>
    <dbReference type="NCBI Taxonomy" id="280463"/>
    <lineage>
        <taxon>Eukaryota</taxon>
        <taxon>Haptista</taxon>
        <taxon>Haptophyta</taxon>
        <taxon>Prymnesiophyceae</taxon>
        <taxon>Isochrysidales</taxon>
        <taxon>Noelaerhabdaceae</taxon>
        <taxon>Emiliania</taxon>
    </lineage>
</organism>
<dbReference type="eggNOG" id="KOG1522">
    <property type="taxonomic scope" value="Eukaryota"/>
</dbReference>
<protein>
    <recommendedName>
        <fullName evidence="3">DNA-directed RNA polymerase RpoA/D/Rpb3-type domain-containing protein</fullName>
    </recommendedName>
</protein>
<evidence type="ECO:0000313" key="5">
    <source>
        <dbReference type="Proteomes" id="UP000013827"/>
    </source>
</evidence>
<dbReference type="SMART" id="SM00662">
    <property type="entry name" value="RPOLD"/>
    <property type="match status" value="1"/>
</dbReference>
<evidence type="ECO:0000259" key="3">
    <source>
        <dbReference type="SMART" id="SM00662"/>
    </source>
</evidence>
<dbReference type="SUPFAM" id="SSF55257">
    <property type="entry name" value="RBP11-like subunits of RNA polymerase"/>
    <property type="match status" value="1"/>
</dbReference>
<dbReference type="HOGENOM" id="CLU_038421_1_0_1"/>
<dbReference type="InterPro" id="IPR036603">
    <property type="entry name" value="RBP11-like"/>
</dbReference>
<dbReference type="AlphaFoldDB" id="A0A0D3IRX0"/>
<sequence>QMTDKIEIEVKELTEDSITFVLSGCDTSTANALRRVMIAEVPTMAIDKVEVLANSTVLHDDFISHRLGLVPLFSLLARWGDKELTFRFNRDCDCMTTCPKCTADFTLEVACNQDETLEVTTRELKPDQPLRCYAADGRRREDDGDFEPDASAGGEHILLVKMRKGQKLHIRASAQLGIGKEHAKWSPCCTA</sequence>
<evidence type="ECO:0000256" key="1">
    <source>
        <dbReference type="ARBA" id="ARBA00022478"/>
    </source>
</evidence>
<dbReference type="Proteomes" id="UP000013827">
    <property type="component" value="Unassembled WGS sequence"/>
</dbReference>
<dbReference type="OMA" id="FYFEVES"/>
<dbReference type="InterPro" id="IPR011262">
    <property type="entry name" value="DNA-dir_RNA_pol_insert"/>
</dbReference>
<name>A0A0D3IRX0_EMIH1</name>
<reference evidence="4" key="2">
    <citation type="submission" date="2024-10" db="UniProtKB">
        <authorList>
            <consortium name="EnsemblProtists"/>
        </authorList>
    </citation>
    <scope>IDENTIFICATION</scope>
</reference>
<dbReference type="GO" id="GO:0006366">
    <property type="term" value="P:transcription by RNA polymerase II"/>
    <property type="evidence" value="ECO:0007669"/>
    <property type="project" value="TreeGrafter"/>
</dbReference>
<dbReference type="Gene3D" id="3.30.1360.10">
    <property type="entry name" value="RNA polymerase, RBP11-like subunit"/>
    <property type="match status" value="1"/>
</dbReference>
<reference evidence="5" key="1">
    <citation type="journal article" date="2013" name="Nature">
        <title>Pan genome of the phytoplankton Emiliania underpins its global distribution.</title>
        <authorList>
            <person name="Read B.A."/>
            <person name="Kegel J."/>
            <person name="Klute M.J."/>
            <person name="Kuo A."/>
            <person name="Lefebvre S.C."/>
            <person name="Maumus F."/>
            <person name="Mayer C."/>
            <person name="Miller J."/>
            <person name="Monier A."/>
            <person name="Salamov A."/>
            <person name="Young J."/>
            <person name="Aguilar M."/>
            <person name="Claverie J.M."/>
            <person name="Frickenhaus S."/>
            <person name="Gonzalez K."/>
            <person name="Herman E.K."/>
            <person name="Lin Y.C."/>
            <person name="Napier J."/>
            <person name="Ogata H."/>
            <person name="Sarno A.F."/>
            <person name="Shmutz J."/>
            <person name="Schroeder D."/>
            <person name="de Vargas C."/>
            <person name="Verret F."/>
            <person name="von Dassow P."/>
            <person name="Valentin K."/>
            <person name="Van de Peer Y."/>
            <person name="Wheeler G."/>
            <person name="Dacks J.B."/>
            <person name="Delwiche C.F."/>
            <person name="Dyhrman S.T."/>
            <person name="Glockner G."/>
            <person name="John U."/>
            <person name="Richards T."/>
            <person name="Worden A.Z."/>
            <person name="Zhang X."/>
            <person name="Grigoriev I.V."/>
            <person name="Allen A.E."/>
            <person name="Bidle K."/>
            <person name="Borodovsky M."/>
            <person name="Bowler C."/>
            <person name="Brownlee C."/>
            <person name="Cock J.M."/>
            <person name="Elias M."/>
            <person name="Gladyshev V.N."/>
            <person name="Groth M."/>
            <person name="Guda C."/>
            <person name="Hadaegh A."/>
            <person name="Iglesias-Rodriguez M.D."/>
            <person name="Jenkins J."/>
            <person name="Jones B.M."/>
            <person name="Lawson T."/>
            <person name="Leese F."/>
            <person name="Lindquist E."/>
            <person name="Lobanov A."/>
            <person name="Lomsadze A."/>
            <person name="Malik S.B."/>
            <person name="Marsh M.E."/>
            <person name="Mackinder L."/>
            <person name="Mock T."/>
            <person name="Mueller-Roeber B."/>
            <person name="Pagarete A."/>
            <person name="Parker M."/>
            <person name="Probert I."/>
            <person name="Quesneville H."/>
            <person name="Raines C."/>
            <person name="Rensing S.A."/>
            <person name="Riano-Pachon D.M."/>
            <person name="Richier S."/>
            <person name="Rokitta S."/>
            <person name="Shiraiwa Y."/>
            <person name="Soanes D.M."/>
            <person name="van der Giezen M."/>
            <person name="Wahlund T.M."/>
            <person name="Williams B."/>
            <person name="Wilson W."/>
            <person name="Wolfe G."/>
            <person name="Wurch L.L."/>
        </authorList>
    </citation>
    <scope>NUCLEOTIDE SEQUENCE</scope>
</reference>
<evidence type="ECO:0000313" key="4">
    <source>
        <dbReference type="EnsemblProtists" id="EOD14005"/>
    </source>
</evidence>
<dbReference type="InterPro" id="IPR050518">
    <property type="entry name" value="Rpo3/RPB3_RNA_Pol_subunit"/>
</dbReference>
<keyword evidence="2" id="KW-0804">Transcription</keyword>
<dbReference type="EnsemblProtists" id="EOD14005">
    <property type="protein sequence ID" value="EOD14005"/>
    <property type="gene ID" value="EMIHUDRAFT_50223"/>
</dbReference>
<dbReference type="KEGG" id="ehx:EMIHUDRAFT_50223"/>
<feature type="domain" description="DNA-directed RNA polymerase RpoA/D/Rpb3-type" evidence="3">
    <location>
        <begin position="17"/>
        <end position="191"/>
    </location>
</feature>
<dbReference type="SUPFAM" id="SSF56553">
    <property type="entry name" value="Insert subdomain of RNA polymerase alpha subunit"/>
    <property type="match status" value="1"/>
</dbReference>
<keyword evidence="5" id="KW-1185">Reference proteome</keyword>
<dbReference type="InterPro" id="IPR036643">
    <property type="entry name" value="RNApol_insert_sf"/>
</dbReference>
<dbReference type="RefSeq" id="XP_005766434.1">
    <property type="nucleotide sequence ID" value="XM_005766377.1"/>
</dbReference>
<dbReference type="GO" id="GO:0046983">
    <property type="term" value="F:protein dimerization activity"/>
    <property type="evidence" value="ECO:0007669"/>
    <property type="project" value="InterPro"/>
</dbReference>
<dbReference type="STRING" id="2903.R1DHL1"/>
<dbReference type="GeneID" id="17260156"/>
<keyword evidence="1" id="KW-0240">DNA-directed RNA polymerase</keyword>
<accession>A0A0D3IRX0</accession>
<proteinExistence type="predicted"/>
<evidence type="ECO:0000256" key="2">
    <source>
        <dbReference type="ARBA" id="ARBA00023163"/>
    </source>
</evidence>
<dbReference type="PANTHER" id="PTHR11800">
    <property type="entry name" value="DNA-DIRECTED RNA POLYMERASE"/>
    <property type="match status" value="1"/>
</dbReference>
<dbReference type="Gene3D" id="2.170.120.12">
    <property type="entry name" value="DNA-directed RNA polymerase, insert domain"/>
    <property type="match status" value="1"/>
</dbReference>
<dbReference type="GO" id="GO:0003899">
    <property type="term" value="F:DNA-directed RNA polymerase activity"/>
    <property type="evidence" value="ECO:0007669"/>
    <property type="project" value="InterPro"/>
</dbReference>
<dbReference type="PANTHER" id="PTHR11800:SF2">
    <property type="entry name" value="DNA-DIRECTED RNA POLYMERASE II SUBUNIT RPB3"/>
    <property type="match status" value="1"/>
</dbReference>
<dbReference type="GO" id="GO:0005665">
    <property type="term" value="C:RNA polymerase II, core complex"/>
    <property type="evidence" value="ECO:0007669"/>
    <property type="project" value="TreeGrafter"/>
</dbReference>
<dbReference type="Pfam" id="PF01000">
    <property type="entry name" value="RNA_pol_A_bac"/>
    <property type="match status" value="1"/>
</dbReference>
<dbReference type="PaxDb" id="2903-EOD14005"/>
<dbReference type="InterPro" id="IPR011263">
    <property type="entry name" value="DNA-dir_RNA_pol_RpoA/D/Rpb3"/>
</dbReference>